<comment type="similarity">
    <text evidence="12">Belongs to the carbohydrate kinase PfkB family. Ribokinase subfamily.</text>
</comment>
<reference evidence="14 15" key="1">
    <citation type="submission" date="2024-01" db="EMBL/GenBank/DDBJ databases">
        <title>Multi-omics insights into the function and evolution of sodium benzoate biodegradation pathways in Benzoatithermus flavus gen. nov., sp. nov. from hot spring.</title>
        <authorList>
            <person name="Hu C.-J."/>
            <person name="Li W.-J."/>
        </authorList>
    </citation>
    <scope>NUCLEOTIDE SEQUENCE [LARGE SCALE GENOMIC DNA]</scope>
    <source>
        <strain evidence="14 15">SYSU G07066</strain>
    </source>
</reference>
<comment type="subcellular location">
    <subcellularLocation>
        <location evidence="12">Cytoplasm</location>
    </subcellularLocation>
</comment>
<feature type="binding site" evidence="12">
    <location>
        <position position="238"/>
    </location>
    <ligand>
        <name>K(+)</name>
        <dbReference type="ChEBI" id="CHEBI:29103"/>
    </ligand>
</feature>
<dbReference type="InterPro" id="IPR011877">
    <property type="entry name" value="Ribokinase"/>
</dbReference>
<dbReference type="HAMAP" id="MF_01987">
    <property type="entry name" value="Ribokinase"/>
    <property type="match status" value="1"/>
</dbReference>
<feature type="binding site" evidence="12">
    <location>
        <position position="277"/>
    </location>
    <ligand>
        <name>K(+)</name>
        <dbReference type="ChEBI" id="CHEBI:29103"/>
    </ligand>
</feature>
<dbReference type="PRINTS" id="PR00990">
    <property type="entry name" value="RIBOKINASE"/>
</dbReference>
<comment type="catalytic activity">
    <reaction evidence="12">
        <text>D-ribose + ATP = D-ribose 5-phosphate + ADP + H(+)</text>
        <dbReference type="Rhea" id="RHEA:13697"/>
        <dbReference type="ChEBI" id="CHEBI:15378"/>
        <dbReference type="ChEBI" id="CHEBI:30616"/>
        <dbReference type="ChEBI" id="CHEBI:47013"/>
        <dbReference type="ChEBI" id="CHEBI:78346"/>
        <dbReference type="ChEBI" id="CHEBI:456216"/>
        <dbReference type="EC" id="2.7.1.15"/>
    </reaction>
</comment>
<evidence type="ECO:0000256" key="6">
    <source>
        <dbReference type="ARBA" id="ARBA00022741"/>
    </source>
</evidence>
<comment type="caution">
    <text evidence="14">The sequence shown here is derived from an EMBL/GenBank/DDBJ whole genome shotgun (WGS) entry which is preliminary data.</text>
</comment>
<dbReference type="EC" id="2.7.1.15" evidence="2 12"/>
<dbReference type="GO" id="GO:0016301">
    <property type="term" value="F:kinase activity"/>
    <property type="evidence" value="ECO:0007669"/>
    <property type="project" value="UniProtKB-KW"/>
</dbReference>
<feature type="binding site" evidence="12">
    <location>
        <position position="244"/>
    </location>
    <ligand>
        <name>substrate</name>
    </ligand>
</feature>
<evidence type="ECO:0000259" key="13">
    <source>
        <dbReference type="Pfam" id="PF00294"/>
    </source>
</evidence>
<comment type="caution">
    <text evidence="12">Lacks conserved residue(s) required for the propagation of feature annotation.</text>
</comment>
<evidence type="ECO:0000313" key="14">
    <source>
        <dbReference type="EMBL" id="MEK0084672.1"/>
    </source>
</evidence>
<feature type="binding site" evidence="12">
    <location>
        <begin position="212"/>
        <end position="217"/>
    </location>
    <ligand>
        <name>ATP</name>
        <dbReference type="ChEBI" id="CHEBI:30616"/>
    </ligand>
</feature>
<keyword evidence="5 12" id="KW-0479">Metal-binding</keyword>
<keyword evidence="10 12" id="KW-0630">Potassium</keyword>
<evidence type="ECO:0000256" key="11">
    <source>
        <dbReference type="ARBA" id="ARBA00023277"/>
    </source>
</evidence>
<dbReference type="Pfam" id="PF00294">
    <property type="entry name" value="PfkB"/>
    <property type="match status" value="1"/>
</dbReference>
<feature type="binding site" evidence="12">
    <location>
        <position position="179"/>
    </location>
    <ligand>
        <name>ATP</name>
        <dbReference type="ChEBI" id="CHEBI:30616"/>
    </ligand>
</feature>
<feature type="binding site" evidence="12">
    <location>
        <begin position="37"/>
        <end position="41"/>
    </location>
    <ligand>
        <name>substrate</name>
    </ligand>
</feature>
<dbReference type="Proteomes" id="UP001375743">
    <property type="component" value="Unassembled WGS sequence"/>
</dbReference>
<evidence type="ECO:0000256" key="7">
    <source>
        <dbReference type="ARBA" id="ARBA00022777"/>
    </source>
</evidence>
<comment type="function">
    <text evidence="12">Catalyzes the phosphorylation of ribose at O-5 in a reaction requiring ATP and magnesium. The resulting D-ribose-5-phosphate can then be used either for sythesis of nucleotides, histidine, and tryptophan, or as a component of the pentose phosphate pathway.</text>
</comment>
<evidence type="ECO:0000256" key="5">
    <source>
        <dbReference type="ARBA" id="ARBA00022723"/>
    </source>
</evidence>
<comment type="similarity">
    <text evidence="1">Belongs to the carbohydrate kinase pfkB family.</text>
</comment>
<keyword evidence="12" id="KW-0963">Cytoplasm</keyword>
<feature type="active site" description="Proton acceptor" evidence="12">
    <location>
        <position position="244"/>
    </location>
</feature>
<evidence type="ECO:0000256" key="10">
    <source>
        <dbReference type="ARBA" id="ARBA00022958"/>
    </source>
</evidence>
<dbReference type="PROSITE" id="PS00584">
    <property type="entry name" value="PFKB_KINASES_2"/>
    <property type="match status" value="1"/>
</dbReference>
<keyword evidence="9 12" id="KW-0460">Magnesium</keyword>
<feature type="binding site" evidence="12">
    <location>
        <position position="135"/>
    </location>
    <ligand>
        <name>substrate</name>
    </ligand>
</feature>
<evidence type="ECO:0000256" key="12">
    <source>
        <dbReference type="HAMAP-Rule" id="MF_01987"/>
    </source>
</evidence>
<comment type="activity regulation">
    <text evidence="12">Activated by a monovalent cation that binds near, but not in, the active site. The most likely occupant of the site in vivo is potassium. Ion binding induces a conformational change that may alter substrate affinity.</text>
</comment>
<feature type="binding site" evidence="12">
    <location>
        <begin position="9"/>
        <end position="11"/>
    </location>
    <ligand>
        <name>substrate</name>
    </ligand>
</feature>
<organism evidence="14 15">
    <name type="scientific">Benzoatithermus flavus</name>
    <dbReference type="NCBI Taxonomy" id="3108223"/>
    <lineage>
        <taxon>Bacteria</taxon>
        <taxon>Pseudomonadati</taxon>
        <taxon>Pseudomonadota</taxon>
        <taxon>Alphaproteobacteria</taxon>
        <taxon>Geminicoccales</taxon>
        <taxon>Geminicoccaceae</taxon>
        <taxon>Benzoatithermus</taxon>
    </lineage>
</organism>
<comment type="cofactor">
    <cofactor evidence="12">
        <name>Mg(2+)</name>
        <dbReference type="ChEBI" id="CHEBI:18420"/>
    </cofactor>
    <text evidence="12">Requires a divalent cation, most likely magnesium in vivo, as an electrophilic catalyst to aid phosphoryl group transfer. It is the chelate of the metal and the nucleotide that is the actual substrate.</text>
</comment>
<feature type="binding site" evidence="12">
    <location>
        <position position="240"/>
    </location>
    <ligand>
        <name>K(+)</name>
        <dbReference type="ChEBI" id="CHEBI:29103"/>
    </ligand>
</feature>
<evidence type="ECO:0000256" key="9">
    <source>
        <dbReference type="ARBA" id="ARBA00022842"/>
    </source>
</evidence>
<evidence type="ECO:0000256" key="2">
    <source>
        <dbReference type="ARBA" id="ARBA00012035"/>
    </source>
</evidence>
<dbReference type="PANTHER" id="PTHR10584">
    <property type="entry name" value="SUGAR KINASE"/>
    <property type="match status" value="1"/>
</dbReference>
<dbReference type="InterPro" id="IPR029056">
    <property type="entry name" value="Ribokinase-like"/>
</dbReference>
<dbReference type="InterPro" id="IPR002173">
    <property type="entry name" value="Carboh/pur_kinase_PfkB_CS"/>
</dbReference>
<dbReference type="PANTHER" id="PTHR10584:SF166">
    <property type="entry name" value="RIBOKINASE"/>
    <property type="match status" value="1"/>
</dbReference>
<evidence type="ECO:0000256" key="3">
    <source>
        <dbReference type="ARBA" id="ARBA00016943"/>
    </source>
</evidence>
<keyword evidence="11 12" id="KW-0119">Carbohydrate metabolism</keyword>
<dbReference type="SUPFAM" id="SSF53613">
    <property type="entry name" value="Ribokinase-like"/>
    <property type="match status" value="1"/>
</dbReference>
<accession>A0ABU8XTZ9</accession>
<feature type="binding site" evidence="12">
    <location>
        <begin position="243"/>
        <end position="244"/>
    </location>
    <ligand>
        <name>ATP</name>
        <dbReference type="ChEBI" id="CHEBI:30616"/>
    </ligand>
</feature>
<name>A0ABU8XTZ9_9PROT</name>
<feature type="domain" description="Carbohydrate kinase PfkB" evidence="13">
    <location>
        <begin position="2"/>
        <end position="285"/>
    </location>
</feature>
<keyword evidence="7 12" id="KW-0418">Kinase</keyword>
<feature type="binding site" evidence="12">
    <location>
        <position position="274"/>
    </location>
    <ligand>
        <name>K(+)</name>
        <dbReference type="ChEBI" id="CHEBI:29103"/>
    </ligand>
</feature>
<dbReference type="EMBL" id="JBBLZC010000017">
    <property type="protein sequence ID" value="MEK0084672.1"/>
    <property type="molecule type" value="Genomic_DNA"/>
</dbReference>
<dbReference type="InterPro" id="IPR002139">
    <property type="entry name" value="Ribo/fructo_kinase"/>
</dbReference>
<keyword evidence="4 12" id="KW-0808">Transferase</keyword>
<feature type="binding site" evidence="12">
    <location>
        <position position="279"/>
    </location>
    <ligand>
        <name>K(+)</name>
        <dbReference type="ChEBI" id="CHEBI:29103"/>
    </ligand>
</feature>
<proteinExistence type="inferred from homology"/>
<dbReference type="Gene3D" id="3.40.1190.20">
    <property type="match status" value="1"/>
</dbReference>
<sequence>MIIVPGSVNADLLFKVARLPRPGETVLCPGYVMAPGGKGANQAAAAAKAGADVRFVGHVGDDAYGSVLRGLLQDAGVGCELLAVSRRPTAIAVIGVDEAGENAIIVGSGANLDTAAHQIPDALLGPGTTVLCQNEIRREETFAALVRAKARGARTVLNMAPAGPVPAEVLRALDVLVVNELEAEIVAGAPGEGPEAAARLLAGRHGLACIVTLGGAGCLAVARAEAWRVPVLPIRPVDTTGAGDAFVGALAAWLDGGAPLLDALRAASVAAACTCEAVGAQTAQPRRAVIEARLPDLPPATALGSV</sequence>
<dbReference type="InterPro" id="IPR011611">
    <property type="entry name" value="PfkB_dom"/>
</dbReference>
<gene>
    <name evidence="12" type="primary">rbsK</name>
    <name evidence="14" type="ORF">U1T56_16065</name>
</gene>
<keyword evidence="8 12" id="KW-0067">ATP-binding</keyword>
<evidence type="ECO:0000256" key="4">
    <source>
        <dbReference type="ARBA" id="ARBA00022679"/>
    </source>
</evidence>
<keyword evidence="15" id="KW-1185">Reference proteome</keyword>
<dbReference type="RefSeq" id="WP_418160524.1">
    <property type="nucleotide sequence ID" value="NZ_JBBLZC010000017.1"/>
</dbReference>
<evidence type="ECO:0000256" key="8">
    <source>
        <dbReference type="ARBA" id="ARBA00022840"/>
    </source>
</evidence>
<evidence type="ECO:0000256" key="1">
    <source>
        <dbReference type="ARBA" id="ARBA00005380"/>
    </source>
</evidence>
<comment type="subunit">
    <text evidence="12">Homodimer.</text>
</comment>
<evidence type="ECO:0000313" key="15">
    <source>
        <dbReference type="Proteomes" id="UP001375743"/>
    </source>
</evidence>
<comment type="pathway">
    <text evidence="12">Carbohydrate metabolism; D-ribose degradation; D-ribose 5-phosphate from beta-D-ribopyranose: step 2/2.</text>
</comment>
<protein>
    <recommendedName>
        <fullName evidence="3 12">Ribokinase</fullName>
        <shortName evidence="12">RK</shortName>
        <ecNumber evidence="2 12">2.7.1.15</ecNumber>
    </recommendedName>
</protein>
<keyword evidence="6 12" id="KW-0547">Nucleotide-binding</keyword>